<dbReference type="Proteomes" id="UP000185478">
    <property type="component" value="Chromosome"/>
</dbReference>
<proteinExistence type="predicted"/>
<reference evidence="1 2" key="1">
    <citation type="submission" date="2014-08" db="EMBL/GenBank/DDBJ databases">
        <title>Complete genome sequence of Corynebacterium aquilae S-613T(T) (=DSM 44791(T)), isolated from the choana of a healthy golden eagle.</title>
        <authorList>
            <person name="Ruckert C."/>
            <person name="Albersmeier A."/>
            <person name="Winkler A."/>
            <person name="Kalinowski J."/>
        </authorList>
    </citation>
    <scope>NUCLEOTIDE SEQUENCE [LARGE SCALE GENOMIC DNA]</scope>
    <source>
        <strain evidence="1 2">S-613</strain>
    </source>
</reference>
<sequence>MFGLFKKTAAPTHEAAERTDVPLSPHMTLMMAEELPILDSASRVRVYEILKEYDGPLIETQEQLPQEIKDLMDL</sequence>
<dbReference type="RefSeq" id="WP_075724271.1">
    <property type="nucleotide sequence ID" value="NZ_CP009245.1"/>
</dbReference>
<evidence type="ECO:0000313" key="1">
    <source>
        <dbReference type="EMBL" id="APT83807.1"/>
    </source>
</evidence>
<accession>A0A1L7CD89</accession>
<dbReference type="AlphaFoldDB" id="A0A1L7CD89"/>
<dbReference type="EMBL" id="CP009245">
    <property type="protein sequence ID" value="APT83807.1"/>
    <property type="molecule type" value="Genomic_DNA"/>
</dbReference>
<dbReference type="OrthoDB" id="4409132at2"/>
<keyword evidence="2" id="KW-1185">Reference proteome</keyword>
<dbReference type="KEGG" id="caqu:CAQU_00430"/>
<evidence type="ECO:0000313" key="2">
    <source>
        <dbReference type="Proteomes" id="UP000185478"/>
    </source>
</evidence>
<dbReference type="STRING" id="1431546.CAQU_00430"/>
<protein>
    <submittedName>
        <fullName evidence="1">Uncharacterized protein</fullName>
    </submittedName>
</protein>
<organism evidence="1 2">
    <name type="scientific">Corynebacterium aquilae DSM 44791</name>
    <dbReference type="NCBI Taxonomy" id="1431546"/>
    <lineage>
        <taxon>Bacteria</taxon>
        <taxon>Bacillati</taxon>
        <taxon>Actinomycetota</taxon>
        <taxon>Actinomycetes</taxon>
        <taxon>Mycobacteriales</taxon>
        <taxon>Corynebacteriaceae</taxon>
        <taxon>Corynebacterium</taxon>
    </lineage>
</organism>
<name>A0A1L7CD89_9CORY</name>
<gene>
    <name evidence="1" type="ORF">CAQU_00430</name>
</gene>